<feature type="compositionally biased region" description="Polar residues" evidence="1">
    <location>
        <begin position="363"/>
        <end position="372"/>
    </location>
</feature>
<name>A0A4S3KAS7_9GAMM</name>
<accession>A0A4S3KAS7</accession>
<sequence length="382" mass="42473">MVAEIAFFPVDNGDMTLLTLENGKRVLIDCNIRDISGDDPPPDVLKQLKARLKTDDQGRHYVDAFLLSHPDQDHCRGFKAHFYTGSAAGYPAKSAKILIKELWSSPMIFRRKSRHHVLCEDAQAFNAEARRRVQRYRQAGISWGDGDRIQILGEDESPEKQADLAAIVVKADTRFSEIGGQLQTNFSAYLLAPQPKGSEEDEERRSKNNSSVIVQVTIGAGWNTQACRFLCGGDAEVAIWEDLWKRNRHAPDALQYDVLLSPHHCSWHCLSYDSISDCGDNAQVSPDAKSALSQIRDFGRIVASAKQILDDDDDPPSYRAKQEYDAIRKSKSGHFYQTADFKGEPFELEITQEGPSPKEVAGRTSTAGSSAVGSVPLVHGRR</sequence>
<evidence type="ECO:0000256" key="1">
    <source>
        <dbReference type="SAM" id="MobiDB-lite"/>
    </source>
</evidence>
<dbReference type="AlphaFoldDB" id="A0A4S3KAS7"/>
<gene>
    <name evidence="2" type="ORF">DFR24_1958</name>
</gene>
<dbReference type="PANTHER" id="PTHR30619:SF1">
    <property type="entry name" value="RECOMBINATION PROTEIN 2"/>
    <property type="match status" value="1"/>
</dbReference>
<dbReference type="InterPro" id="IPR036866">
    <property type="entry name" value="RibonucZ/Hydroxyglut_hydro"/>
</dbReference>
<dbReference type="InterPro" id="IPR052159">
    <property type="entry name" value="Competence_DNA_uptake"/>
</dbReference>
<proteinExistence type="predicted"/>
<dbReference type="PANTHER" id="PTHR30619">
    <property type="entry name" value="DNA INTERNALIZATION/COMPETENCE PROTEIN COMEC/REC2"/>
    <property type="match status" value="1"/>
</dbReference>
<dbReference type="Gene3D" id="3.60.15.10">
    <property type="entry name" value="Ribonuclease Z/Hydroxyacylglutathione hydrolase-like"/>
    <property type="match status" value="1"/>
</dbReference>
<evidence type="ECO:0000313" key="2">
    <source>
        <dbReference type="EMBL" id="TDU32560.1"/>
    </source>
</evidence>
<feature type="region of interest" description="Disordered" evidence="1">
    <location>
        <begin position="351"/>
        <end position="382"/>
    </location>
</feature>
<protein>
    <recommendedName>
        <fullName evidence="4">Metallohydrolase</fullName>
    </recommendedName>
</protein>
<organism evidence="2 3">
    <name type="scientific">Panacagrimonas perspica</name>
    <dbReference type="NCBI Taxonomy" id="381431"/>
    <lineage>
        <taxon>Bacteria</taxon>
        <taxon>Pseudomonadati</taxon>
        <taxon>Pseudomonadota</taxon>
        <taxon>Gammaproteobacteria</taxon>
        <taxon>Nevskiales</taxon>
        <taxon>Nevskiaceae</taxon>
        <taxon>Panacagrimonas</taxon>
    </lineage>
</organism>
<evidence type="ECO:0008006" key="4">
    <source>
        <dbReference type="Google" id="ProtNLM"/>
    </source>
</evidence>
<reference evidence="2 3" key="1">
    <citation type="submission" date="2019-03" db="EMBL/GenBank/DDBJ databases">
        <title>Genomic Encyclopedia of Type Strains, Phase IV (KMG-IV): sequencing the most valuable type-strain genomes for metagenomic binning, comparative biology and taxonomic classification.</title>
        <authorList>
            <person name="Goeker M."/>
        </authorList>
    </citation>
    <scope>NUCLEOTIDE SEQUENCE [LARGE SCALE GENOMIC DNA]</scope>
    <source>
        <strain evidence="2 3">DSM 26377</strain>
    </source>
</reference>
<dbReference type="EMBL" id="SOBT01000008">
    <property type="protein sequence ID" value="TDU32560.1"/>
    <property type="molecule type" value="Genomic_DNA"/>
</dbReference>
<dbReference type="RefSeq" id="WP_133881050.1">
    <property type="nucleotide sequence ID" value="NZ_MWIN01000001.1"/>
</dbReference>
<evidence type="ECO:0000313" key="3">
    <source>
        <dbReference type="Proteomes" id="UP000295341"/>
    </source>
</evidence>
<comment type="caution">
    <text evidence="2">The sequence shown here is derived from an EMBL/GenBank/DDBJ whole genome shotgun (WGS) entry which is preliminary data.</text>
</comment>
<dbReference type="Proteomes" id="UP000295341">
    <property type="component" value="Unassembled WGS sequence"/>
</dbReference>
<dbReference type="SUPFAM" id="SSF56281">
    <property type="entry name" value="Metallo-hydrolase/oxidoreductase"/>
    <property type="match status" value="1"/>
</dbReference>
<keyword evidence="3" id="KW-1185">Reference proteome</keyword>
<dbReference type="OrthoDB" id="9768813at2"/>